<proteinExistence type="predicted"/>
<comment type="caution">
    <text evidence="4">The sequence shown here is derived from an EMBL/GenBank/DDBJ whole genome shotgun (WGS) entry which is preliminary data.</text>
</comment>
<sequence>MEIVKLDRGKYAGRKFAVRYTTEGYYDIIKKDSGFDIKYKRFDKPTEKSFDDCFMGKWLEDPVGYGAFEGEKMIGYVEGSIESWNRRYRINNIVVFDESERRKGIGSALMSAVSEEAVRCGARMIVLETQTCNEKAINFYLRNGFSLIGFDLYSYTNSDPERKEVRIEMGKKLR</sequence>
<dbReference type="InterPro" id="IPR000182">
    <property type="entry name" value="GNAT_dom"/>
</dbReference>
<reference evidence="4" key="2">
    <citation type="journal article" date="2021" name="PeerJ">
        <title>Extensive microbial diversity within the chicken gut microbiome revealed by metagenomics and culture.</title>
        <authorList>
            <person name="Gilroy R."/>
            <person name="Ravi A."/>
            <person name="Getino M."/>
            <person name="Pursley I."/>
            <person name="Horton D.L."/>
            <person name="Alikhan N.F."/>
            <person name="Baker D."/>
            <person name="Gharbi K."/>
            <person name="Hall N."/>
            <person name="Watson M."/>
            <person name="Adriaenssens E.M."/>
            <person name="Foster-Nyarko E."/>
            <person name="Jarju S."/>
            <person name="Secka A."/>
            <person name="Antonio M."/>
            <person name="Oren A."/>
            <person name="Chaudhuri R.R."/>
            <person name="La Ragione R."/>
            <person name="Hildebrand F."/>
            <person name="Pallen M.J."/>
        </authorList>
    </citation>
    <scope>NUCLEOTIDE SEQUENCE</scope>
    <source>
        <strain evidence="4">CHK157-1446</strain>
    </source>
</reference>
<dbReference type="Pfam" id="PF00583">
    <property type="entry name" value="Acetyltransf_1"/>
    <property type="match status" value="1"/>
</dbReference>
<evidence type="ECO:0000313" key="5">
    <source>
        <dbReference type="Proteomes" id="UP000823982"/>
    </source>
</evidence>
<dbReference type="InterPro" id="IPR016181">
    <property type="entry name" value="Acyl_CoA_acyltransferase"/>
</dbReference>
<dbReference type="Gene3D" id="3.40.630.30">
    <property type="match status" value="1"/>
</dbReference>
<dbReference type="SUPFAM" id="SSF55729">
    <property type="entry name" value="Acyl-CoA N-acyltransferases (Nat)"/>
    <property type="match status" value="1"/>
</dbReference>
<reference evidence="4" key="1">
    <citation type="submission" date="2020-10" db="EMBL/GenBank/DDBJ databases">
        <authorList>
            <person name="Gilroy R."/>
        </authorList>
    </citation>
    <scope>NUCLEOTIDE SEQUENCE</scope>
    <source>
        <strain evidence="4">CHK157-1446</strain>
    </source>
</reference>
<dbReference type="PANTHER" id="PTHR42919:SF8">
    <property type="entry name" value="N-ALPHA-ACETYLTRANSFERASE 50"/>
    <property type="match status" value="1"/>
</dbReference>
<name>A0A9D1EPN3_9FIRM</name>
<accession>A0A9D1EPN3</accession>
<evidence type="ECO:0000256" key="2">
    <source>
        <dbReference type="ARBA" id="ARBA00023315"/>
    </source>
</evidence>
<dbReference type="PROSITE" id="PS51186">
    <property type="entry name" value="GNAT"/>
    <property type="match status" value="1"/>
</dbReference>
<protein>
    <submittedName>
        <fullName evidence="4">GNAT family N-acetyltransferase</fullName>
    </submittedName>
</protein>
<evidence type="ECO:0000259" key="3">
    <source>
        <dbReference type="PROSITE" id="PS51186"/>
    </source>
</evidence>
<gene>
    <name evidence="4" type="ORF">IAD01_05355</name>
</gene>
<dbReference type="GO" id="GO:0016747">
    <property type="term" value="F:acyltransferase activity, transferring groups other than amino-acyl groups"/>
    <property type="evidence" value="ECO:0007669"/>
    <property type="project" value="InterPro"/>
</dbReference>
<dbReference type="PANTHER" id="PTHR42919">
    <property type="entry name" value="N-ALPHA-ACETYLTRANSFERASE"/>
    <property type="match status" value="1"/>
</dbReference>
<evidence type="ECO:0000256" key="1">
    <source>
        <dbReference type="ARBA" id="ARBA00022679"/>
    </source>
</evidence>
<evidence type="ECO:0000313" key="4">
    <source>
        <dbReference type="EMBL" id="HIS24812.1"/>
    </source>
</evidence>
<dbReference type="AlphaFoldDB" id="A0A9D1EPN3"/>
<feature type="domain" description="N-acetyltransferase" evidence="3">
    <location>
        <begin position="16"/>
        <end position="174"/>
    </location>
</feature>
<keyword evidence="1" id="KW-0808">Transferase</keyword>
<dbReference type="EMBL" id="DVIR01000048">
    <property type="protein sequence ID" value="HIS24812.1"/>
    <property type="molecule type" value="Genomic_DNA"/>
</dbReference>
<dbReference type="CDD" id="cd04301">
    <property type="entry name" value="NAT_SF"/>
    <property type="match status" value="1"/>
</dbReference>
<organism evidence="4 5">
    <name type="scientific">Candidatus Faeciplasma gallinarum</name>
    <dbReference type="NCBI Taxonomy" id="2840799"/>
    <lineage>
        <taxon>Bacteria</taxon>
        <taxon>Bacillati</taxon>
        <taxon>Bacillota</taxon>
        <taxon>Clostridia</taxon>
        <taxon>Eubacteriales</taxon>
        <taxon>Oscillospiraceae</taxon>
        <taxon>Oscillospiraceae incertae sedis</taxon>
        <taxon>Candidatus Faeciplasma</taxon>
    </lineage>
</organism>
<dbReference type="Proteomes" id="UP000823982">
    <property type="component" value="Unassembled WGS sequence"/>
</dbReference>
<dbReference type="InterPro" id="IPR051556">
    <property type="entry name" value="N-term/lysine_N-AcTrnsfr"/>
</dbReference>
<keyword evidence="2" id="KW-0012">Acyltransferase</keyword>